<dbReference type="Gene3D" id="3.60.21.10">
    <property type="match status" value="1"/>
</dbReference>
<protein>
    <submittedName>
        <fullName evidence="2">Serine/threonine protein phosphatase</fullName>
    </submittedName>
</protein>
<gene>
    <name evidence="2" type="ORF">A6X21_18250</name>
</gene>
<dbReference type="InterPro" id="IPR050126">
    <property type="entry name" value="Ap4A_hydrolase"/>
</dbReference>
<evidence type="ECO:0000313" key="3">
    <source>
        <dbReference type="Proteomes" id="UP000094828"/>
    </source>
</evidence>
<dbReference type="GO" id="GO:0016791">
    <property type="term" value="F:phosphatase activity"/>
    <property type="evidence" value="ECO:0007669"/>
    <property type="project" value="TreeGrafter"/>
</dbReference>
<dbReference type="Pfam" id="PF00149">
    <property type="entry name" value="Metallophos"/>
    <property type="match status" value="1"/>
</dbReference>
<dbReference type="GO" id="GO:0110154">
    <property type="term" value="P:RNA decapping"/>
    <property type="evidence" value="ECO:0007669"/>
    <property type="project" value="TreeGrafter"/>
</dbReference>
<dbReference type="RefSeq" id="WP_068846807.1">
    <property type="nucleotide sequence ID" value="NZ_LYDR01000050.1"/>
</dbReference>
<keyword evidence="3" id="KW-1185">Reference proteome</keyword>
<reference evidence="2 3" key="1">
    <citation type="submission" date="2016-05" db="EMBL/GenBank/DDBJ databases">
        <title>Genomic and physiological characterization of Planctopirus sp. isolated from fresh water lake.</title>
        <authorList>
            <person name="Subhash Y."/>
            <person name="Ramana C."/>
        </authorList>
    </citation>
    <scope>NUCLEOTIDE SEQUENCE [LARGE SCALE GENOMIC DNA]</scope>
    <source>
        <strain evidence="2 3">JC280</strain>
    </source>
</reference>
<sequence length="233" mass="26562">MKRHLAIGDIHGCYDALRKLCDVVELGPEDTIITLGDYPNRGPDTNAVLDWLIYLQSAYDLRPLRGNHDIMMLNAREDDSSYRKWMDVGGDKTLQSYAPFDGDTGSLVDIPDSHWDFLENNLLSYFETETHFFVHANAYPEISLADQPDFMLYWEPYDNPPKHESGKIMVCGHTSQKSGLPIANPNSVCIDTRAYGGGWLSCLHVESGMIWQSNQRGETRRLWLDELRCEDAE</sequence>
<dbReference type="GO" id="GO:0008803">
    <property type="term" value="F:bis(5'-nucleosyl)-tetraphosphatase (symmetrical) activity"/>
    <property type="evidence" value="ECO:0007669"/>
    <property type="project" value="TreeGrafter"/>
</dbReference>
<comment type="caution">
    <text evidence="2">The sequence shown here is derived from an EMBL/GenBank/DDBJ whole genome shotgun (WGS) entry which is preliminary data.</text>
</comment>
<dbReference type="STRING" id="1841610.A6X21_18250"/>
<dbReference type="CDD" id="cd00144">
    <property type="entry name" value="MPP_PPP_family"/>
    <property type="match status" value="1"/>
</dbReference>
<dbReference type="OrthoDB" id="384253at2"/>
<evidence type="ECO:0000313" key="2">
    <source>
        <dbReference type="EMBL" id="ODA33670.1"/>
    </source>
</evidence>
<dbReference type="PANTHER" id="PTHR42850:SF4">
    <property type="entry name" value="ZINC-DEPENDENT ENDOPOLYPHOSPHATASE"/>
    <property type="match status" value="1"/>
</dbReference>
<dbReference type="SUPFAM" id="SSF56300">
    <property type="entry name" value="Metallo-dependent phosphatases"/>
    <property type="match status" value="1"/>
</dbReference>
<dbReference type="Proteomes" id="UP000094828">
    <property type="component" value="Unassembled WGS sequence"/>
</dbReference>
<name>A0A1C3EKB4_9PLAN</name>
<dbReference type="GO" id="GO:0005737">
    <property type="term" value="C:cytoplasm"/>
    <property type="evidence" value="ECO:0007669"/>
    <property type="project" value="TreeGrafter"/>
</dbReference>
<accession>A0A1C3EKB4</accession>
<dbReference type="PANTHER" id="PTHR42850">
    <property type="entry name" value="METALLOPHOSPHOESTERASE"/>
    <property type="match status" value="1"/>
</dbReference>
<evidence type="ECO:0000259" key="1">
    <source>
        <dbReference type="Pfam" id="PF00149"/>
    </source>
</evidence>
<dbReference type="InterPro" id="IPR029052">
    <property type="entry name" value="Metallo-depent_PP-like"/>
</dbReference>
<dbReference type="EMBL" id="LYDR01000050">
    <property type="protein sequence ID" value="ODA33670.1"/>
    <property type="molecule type" value="Genomic_DNA"/>
</dbReference>
<proteinExistence type="predicted"/>
<organism evidence="2 3">
    <name type="scientific">Planctopirus hydrillae</name>
    <dbReference type="NCBI Taxonomy" id="1841610"/>
    <lineage>
        <taxon>Bacteria</taxon>
        <taxon>Pseudomonadati</taxon>
        <taxon>Planctomycetota</taxon>
        <taxon>Planctomycetia</taxon>
        <taxon>Planctomycetales</taxon>
        <taxon>Planctomycetaceae</taxon>
        <taxon>Planctopirus</taxon>
    </lineage>
</organism>
<dbReference type="InterPro" id="IPR004843">
    <property type="entry name" value="Calcineurin-like_PHP"/>
</dbReference>
<dbReference type="AlphaFoldDB" id="A0A1C3EKB4"/>
<feature type="domain" description="Calcineurin-like phosphoesterase" evidence="1">
    <location>
        <begin position="5"/>
        <end position="92"/>
    </location>
</feature>